<name>A0AAN6V4R2_9PEZI</name>
<keyword evidence="3" id="KW-1185">Reference proteome</keyword>
<dbReference type="GeneID" id="87817039"/>
<organism evidence="2 3">
    <name type="scientific">Dichotomopilus funicola</name>
    <dbReference type="NCBI Taxonomy" id="1934379"/>
    <lineage>
        <taxon>Eukaryota</taxon>
        <taxon>Fungi</taxon>
        <taxon>Dikarya</taxon>
        <taxon>Ascomycota</taxon>
        <taxon>Pezizomycotina</taxon>
        <taxon>Sordariomycetes</taxon>
        <taxon>Sordariomycetidae</taxon>
        <taxon>Sordariales</taxon>
        <taxon>Chaetomiaceae</taxon>
        <taxon>Dichotomopilus</taxon>
    </lineage>
</organism>
<dbReference type="RefSeq" id="XP_062637742.1">
    <property type="nucleotide sequence ID" value="XM_062780426.1"/>
</dbReference>
<feature type="region of interest" description="Disordered" evidence="1">
    <location>
        <begin position="22"/>
        <end position="47"/>
    </location>
</feature>
<evidence type="ECO:0000313" key="3">
    <source>
        <dbReference type="Proteomes" id="UP001302676"/>
    </source>
</evidence>
<dbReference type="EMBL" id="MU853577">
    <property type="protein sequence ID" value="KAK4144371.1"/>
    <property type="molecule type" value="Genomic_DNA"/>
</dbReference>
<comment type="caution">
    <text evidence="2">The sequence shown here is derived from an EMBL/GenBank/DDBJ whole genome shotgun (WGS) entry which is preliminary data.</text>
</comment>
<reference evidence="2" key="1">
    <citation type="journal article" date="2023" name="Mol. Phylogenet. Evol.">
        <title>Genome-scale phylogeny and comparative genomics of the fungal order Sordariales.</title>
        <authorList>
            <person name="Hensen N."/>
            <person name="Bonometti L."/>
            <person name="Westerberg I."/>
            <person name="Brannstrom I.O."/>
            <person name="Guillou S."/>
            <person name="Cros-Aarteil S."/>
            <person name="Calhoun S."/>
            <person name="Haridas S."/>
            <person name="Kuo A."/>
            <person name="Mondo S."/>
            <person name="Pangilinan J."/>
            <person name="Riley R."/>
            <person name="LaButti K."/>
            <person name="Andreopoulos B."/>
            <person name="Lipzen A."/>
            <person name="Chen C."/>
            <person name="Yan M."/>
            <person name="Daum C."/>
            <person name="Ng V."/>
            <person name="Clum A."/>
            <person name="Steindorff A."/>
            <person name="Ohm R.A."/>
            <person name="Martin F."/>
            <person name="Silar P."/>
            <person name="Natvig D.O."/>
            <person name="Lalanne C."/>
            <person name="Gautier V."/>
            <person name="Ament-Velasquez S.L."/>
            <person name="Kruys A."/>
            <person name="Hutchinson M.I."/>
            <person name="Powell A.J."/>
            <person name="Barry K."/>
            <person name="Miller A.N."/>
            <person name="Grigoriev I.V."/>
            <person name="Debuchy R."/>
            <person name="Gladieux P."/>
            <person name="Hiltunen Thoren M."/>
            <person name="Johannesson H."/>
        </authorList>
    </citation>
    <scope>NUCLEOTIDE SEQUENCE</scope>
    <source>
        <strain evidence="2">CBS 141.50</strain>
    </source>
</reference>
<evidence type="ECO:0000256" key="1">
    <source>
        <dbReference type="SAM" id="MobiDB-lite"/>
    </source>
</evidence>
<dbReference type="Proteomes" id="UP001302676">
    <property type="component" value="Unassembled WGS sequence"/>
</dbReference>
<gene>
    <name evidence="2" type="ORF">C8A04DRAFT_27825</name>
</gene>
<evidence type="ECO:0000313" key="2">
    <source>
        <dbReference type="EMBL" id="KAK4144371.1"/>
    </source>
</evidence>
<dbReference type="AlphaFoldDB" id="A0AAN6V4R2"/>
<feature type="region of interest" description="Disordered" evidence="1">
    <location>
        <begin position="236"/>
        <end position="265"/>
    </location>
</feature>
<accession>A0AAN6V4R2</accession>
<reference evidence="2" key="2">
    <citation type="submission" date="2023-05" db="EMBL/GenBank/DDBJ databases">
        <authorList>
            <consortium name="Lawrence Berkeley National Laboratory"/>
            <person name="Steindorff A."/>
            <person name="Hensen N."/>
            <person name="Bonometti L."/>
            <person name="Westerberg I."/>
            <person name="Brannstrom I.O."/>
            <person name="Guillou S."/>
            <person name="Cros-Aarteil S."/>
            <person name="Calhoun S."/>
            <person name="Haridas S."/>
            <person name="Kuo A."/>
            <person name="Mondo S."/>
            <person name="Pangilinan J."/>
            <person name="Riley R."/>
            <person name="Labutti K."/>
            <person name="Andreopoulos B."/>
            <person name="Lipzen A."/>
            <person name="Chen C."/>
            <person name="Yanf M."/>
            <person name="Daum C."/>
            <person name="Ng V."/>
            <person name="Clum A."/>
            <person name="Ohm R."/>
            <person name="Martin F."/>
            <person name="Silar P."/>
            <person name="Natvig D."/>
            <person name="Lalanne C."/>
            <person name="Gautier V."/>
            <person name="Ament-Velasquez S.L."/>
            <person name="Kruys A."/>
            <person name="Hutchinson M.I."/>
            <person name="Powell A.J."/>
            <person name="Barry K."/>
            <person name="Miller A.N."/>
            <person name="Grigoriev I.V."/>
            <person name="Debuchy R."/>
            <person name="Gladieux P."/>
            <person name="Thoren M.H."/>
            <person name="Johannesson H."/>
        </authorList>
    </citation>
    <scope>NUCLEOTIDE SEQUENCE</scope>
    <source>
        <strain evidence="2">CBS 141.50</strain>
    </source>
</reference>
<feature type="compositionally biased region" description="Polar residues" evidence="1">
    <location>
        <begin position="566"/>
        <end position="576"/>
    </location>
</feature>
<sequence length="576" mass="63045">MDATVAITGLPAHQHRRVVSADDPQHPIQNVHKRNQSEQGPGVPDIGELDDEKNYYGGAFDALAPVGISFRGPNRSVRTSNAAPERFARARAYLHHKFNVTSVHVHGRWLVLGCAPAVPSSRMPGLAGGFLAIWRPADRMYFQPFIGEEGQKYLEGEEEDEFKIDEAILARFEPGVIPRTDAVLGLASLFPECVALTFVAGTIVIEYPTTDEQSFEQRLQTLPDYLPKAPFAIRYHNGPLPNTPQRRRLRKPRPQLEEDSRVEDETDYVARDGKFYPGSMISSIALDGTTYCSVSAGVLLFNQDDVKLTCPWHNWEDHAAKYPALLGENNDEARRVFTMVQGEPGTKVGHVVKRVGNTDIALASLLDGVDFENRFMDIQACAKRLVHSNSIQTGDIYVIDGFTTGSQRLVGLGARFELGMGPAYSDVVSPSGGESVLPSRGTYIAAKQGVSGTIDDVQAKPPYIRGRACGAVLVRVRDGQEVGGGSDPKETLARGEVCGVFHYADLTSKYRESAADYLAYTEVFDPLIEEGWRVVPAFGEAVQENVVGPPEDVSSLEAATPRRTGLRSQGRMSTAQ</sequence>
<protein>
    <submittedName>
        <fullName evidence="2">Uncharacterized protein</fullName>
    </submittedName>
</protein>
<proteinExistence type="predicted"/>
<feature type="region of interest" description="Disordered" evidence="1">
    <location>
        <begin position="549"/>
        <end position="576"/>
    </location>
</feature>